<dbReference type="InterPro" id="IPR053378">
    <property type="entry name" value="Prenyl_diphosphate_synthase"/>
</dbReference>
<dbReference type="PANTHER" id="PTHR43281:SF1">
    <property type="entry name" value="FARNESYL DIPHOSPHATE SYNTHASE"/>
    <property type="match status" value="1"/>
</dbReference>
<dbReference type="EMBL" id="WNKS01000002">
    <property type="protein sequence ID" value="MTV30175.1"/>
    <property type="molecule type" value="Genomic_DNA"/>
</dbReference>
<evidence type="ECO:0000313" key="9">
    <source>
        <dbReference type="EMBL" id="MTV30175.1"/>
    </source>
</evidence>
<name>A0A6N8DKX8_RHOAC</name>
<evidence type="ECO:0000256" key="6">
    <source>
        <dbReference type="ARBA" id="ARBA00023229"/>
    </source>
</evidence>
<dbReference type="InterPro" id="IPR008949">
    <property type="entry name" value="Isoprenoid_synthase_dom_sf"/>
</dbReference>
<evidence type="ECO:0000256" key="3">
    <source>
        <dbReference type="ARBA" id="ARBA00022679"/>
    </source>
</evidence>
<evidence type="ECO:0000256" key="1">
    <source>
        <dbReference type="ARBA" id="ARBA00001946"/>
    </source>
</evidence>
<dbReference type="GO" id="GO:0046872">
    <property type="term" value="F:metal ion binding"/>
    <property type="evidence" value="ECO:0007669"/>
    <property type="project" value="UniProtKB-KW"/>
</dbReference>
<keyword evidence="3 8" id="KW-0808">Transferase</keyword>
<evidence type="ECO:0000313" key="10">
    <source>
        <dbReference type="Proteomes" id="UP000439113"/>
    </source>
</evidence>
<dbReference type="GO" id="GO:0016114">
    <property type="term" value="P:terpenoid biosynthetic process"/>
    <property type="evidence" value="ECO:0007669"/>
    <property type="project" value="UniProtKB-ARBA"/>
</dbReference>
<dbReference type="OrthoDB" id="9805316at2"/>
<dbReference type="Pfam" id="PF00348">
    <property type="entry name" value="polyprenyl_synt"/>
    <property type="match status" value="1"/>
</dbReference>
<evidence type="ECO:0000256" key="4">
    <source>
        <dbReference type="ARBA" id="ARBA00022723"/>
    </source>
</evidence>
<dbReference type="PROSITE" id="PS00444">
    <property type="entry name" value="POLYPRENYL_SYNTHASE_2"/>
    <property type="match status" value="1"/>
</dbReference>
<dbReference type="GO" id="GO:0005737">
    <property type="term" value="C:cytoplasm"/>
    <property type="evidence" value="ECO:0007669"/>
    <property type="project" value="UniProtKB-ARBA"/>
</dbReference>
<evidence type="ECO:0000256" key="5">
    <source>
        <dbReference type="ARBA" id="ARBA00022842"/>
    </source>
</evidence>
<sequence>MSGEVLRDAFSARLVAVADATEQMLDRLLSPHLLPGEKDRPSRLLEAIRYGSLGGGKRLRPFLLVETARMLGAEGDGVLRAACALEMIHCYSLVHDDLPAMDNDDLRRGRPTCHKAFDEACAILAGDALLTYAFDVIADTPTHPDPAVRADLTVMLARASGLGGMVGGQALDLEAESRKESHSREFVMLMQSMKTGALLLNAVEAGARMGGADSAQREALSRYGAALGAAFQVADDILDAEGDTAALGKRAGKDADRNKATLVAVLGIDEARKRRDALSREAIEALGCFGDKAAILAEAARFTAMRKS</sequence>
<dbReference type="Proteomes" id="UP000439113">
    <property type="component" value="Unassembled WGS sequence"/>
</dbReference>
<evidence type="ECO:0000256" key="2">
    <source>
        <dbReference type="ARBA" id="ARBA00006706"/>
    </source>
</evidence>
<evidence type="ECO:0000256" key="8">
    <source>
        <dbReference type="RuleBase" id="RU004466"/>
    </source>
</evidence>
<dbReference type="PROSITE" id="PS00723">
    <property type="entry name" value="POLYPRENYL_SYNTHASE_1"/>
    <property type="match status" value="1"/>
</dbReference>
<protein>
    <recommendedName>
        <fullName evidence="7">Probable farnesyl diphosphate synthase</fullName>
    </recommendedName>
</protein>
<organism evidence="9 10">
    <name type="scientific">Rhodoblastus acidophilus</name>
    <name type="common">Rhodopseudomonas acidophila</name>
    <dbReference type="NCBI Taxonomy" id="1074"/>
    <lineage>
        <taxon>Bacteria</taxon>
        <taxon>Pseudomonadati</taxon>
        <taxon>Pseudomonadota</taxon>
        <taxon>Alphaproteobacteria</taxon>
        <taxon>Hyphomicrobiales</taxon>
        <taxon>Rhodoblastaceae</taxon>
        <taxon>Rhodoblastus</taxon>
    </lineage>
</organism>
<dbReference type="CDD" id="cd00685">
    <property type="entry name" value="Trans_IPPS_HT"/>
    <property type="match status" value="1"/>
</dbReference>
<dbReference type="SFLD" id="SFLDS00005">
    <property type="entry name" value="Isoprenoid_Synthase_Type_I"/>
    <property type="match status" value="1"/>
</dbReference>
<dbReference type="SUPFAM" id="SSF48576">
    <property type="entry name" value="Terpenoid synthases"/>
    <property type="match status" value="1"/>
</dbReference>
<dbReference type="GO" id="GO:0004659">
    <property type="term" value="F:prenyltransferase activity"/>
    <property type="evidence" value="ECO:0007669"/>
    <property type="project" value="InterPro"/>
</dbReference>
<keyword evidence="5" id="KW-0460">Magnesium</keyword>
<comment type="cofactor">
    <cofactor evidence="1">
        <name>Mg(2+)</name>
        <dbReference type="ChEBI" id="CHEBI:18420"/>
    </cofactor>
</comment>
<comment type="caution">
    <text evidence="9">The sequence shown here is derived from an EMBL/GenBank/DDBJ whole genome shotgun (WGS) entry which is preliminary data.</text>
</comment>
<dbReference type="PANTHER" id="PTHR43281">
    <property type="entry name" value="FARNESYL DIPHOSPHATE SYNTHASE"/>
    <property type="match status" value="1"/>
</dbReference>
<dbReference type="FunFam" id="1.10.600.10:FF:000001">
    <property type="entry name" value="Geranylgeranyl diphosphate synthase"/>
    <property type="match status" value="1"/>
</dbReference>
<keyword evidence="6" id="KW-0414">Isoprene biosynthesis</keyword>
<dbReference type="SFLD" id="SFLDG01017">
    <property type="entry name" value="Polyprenyl_Transferase_Like"/>
    <property type="match status" value="1"/>
</dbReference>
<evidence type="ECO:0000256" key="7">
    <source>
        <dbReference type="ARBA" id="ARBA00069024"/>
    </source>
</evidence>
<dbReference type="RefSeq" id="WP_155444825.1">
    <property type="nucleotide sequence ID" value="NZ_JAOQNR010000002.1"/>
</dbReference>
<reference evidence="9 10" key="1">
    <citation type="submission" date="2019-11" db="EMBL/GenBank/DDBJ databases">
        <title>Whole-genome sequence of a Rhodoblastus acidophilus DSM 142.</title>
        <authorList>
            <person name="Kyndt J.A."/>
            <person name="Meyer T.E."/>
        </authorList>
    </citation>
    <scope>NUCLEOTIDE SEQUENCE [LARGE SCALE GENOMIC DNA]</scope>
    <source>
        <strain evidence="9 10">DSM 142</strain>
    </source>
</reference>
<gene>
    <name evidence="9" type="ORF">GJ654_04115</name>
</gene>
<comment type="similarity">
    <text evidence="2 8">Belongs to the FPP/GGPP synthase family.</text>
</comment>
<dbReference type="InterPro" id="IPR033749">
    <property type="entry name" value="Polyprenyl_synt_CS"/>
</dbReference>
<dbReference type="NCBIfam" id="NF045485">
    <property type="entry name" value="FPPsyn"/>
    <property type="match status" value="1"/>
</dbReference>
<dbReference type="AlphaFoldDB" id="A0A6N8DKX8"/>
<accession>A0A6N8DKX8</accession>
<dbReference type="Gene3D" id="1.10.600.10">
    <property type="entry name" value="Farnesyl Diphosphate Synthase"/>
    <property type="match status" value="1"/>
</dbReference>
<proteinExistence type="inferred from homology"/>
<dbReference type="InterPro" id="IPR000092">
    <property type="entry name" value="Polyprenyl_synt"/>
</dbReference>
<keyword evidence="4" id="KW-0479">Metal-binding</keyword>